<dbReference type="RefSeq" id="NP_064919.1">
    <property type="nucleotide sequence ID" value="NC_002520.1"/>
</dbReference>
<name>Q9EMR2_AMEPV</name>
<dbReference type="KEGG" id="vg:1494727"/>
<feature type="coiled-coil region" evidence="1">
    <location>
        <begin position="66"/>
        <end position="114"/>
    </location>
</feature>
<gene>
    <name evidence="3" type="primary">AMV137</name>
</gene>
<accession>Q9EMR2</accession>
<dbReference type="OrthoDB" id="21228at10239"/>
<dbReference type="EMBL" id="AF250284">
    <property type="protein sequence ID" value="AAG02843.1"/>
    <property type="molecule type" value="Genomic_DNA"/>
</dbReference>
<evidence type="ECO:0000256" key="2">
    <source>
        <dbReference type="SAM" id="Phobius"/>
    </source>
</evidence>
<proteinExistence type="predicted"/>
<dbReference type="Proteomes" id="UP000000872">
    <property type="component" value="Segment"/>
</dbReference>
<organismHost>
    <name type="scientific">Amsacta</name>
    <dbReference type="NCBI Taxonomy" id="340055"/>
</organismHost>
<keyword evidence="2" id="KW-0472">Membrane</keyword>
<keyword evidence="2" id="KW-0812">Transmembrane</keyword>
<evidence type="ECO:0000313" key="4">
    <source>
        <dbReference type="Proteomes" id="UP000000872"/>
    </source>
</evidence>
<reference evidence="3 4" key="1">
    <citation type="journal article" date="2000" name="Virology">
        <title>Complete genomic sequence of the Amsacta moorei entomopoxvirus: analysis and comparison with other poxviruses.</title>
        <authorList>
            <person name="Bawden A.L."/>
            <person name="Glassberg K.J."/>
            <person name="Diggans J."/>
            <person name="Shaw R."/>
            <person name="Farmerie W."/>
            <person name="Moyer R.W."/>
        </authorList>
    </citation>
    <scope>NUCLEOTIDE SEQUENCE [LARGE SCALE GENOMIC DNA]</scope>
</reference>
<sequence length="215" mass="25998">MIFIYILLFFLIIFIFMYIIVIIYYYNISYLPEFIPDQIIRQNEGLADISHFIRIREDINRYILDINTLDANIINIKQEINRLENTIEIQQLTIRTLRDELRKIEEAIDDQINLEIGQVDLPSILMPLYILLETDTYIKYYIYKNVLQFTYKFIYLTQLNIRKNTNVTKTTLLLNNLNLTNIYVNKINTYMYDKISIDIYKFIQLLNLYNSIRNV</sequence>
<organism evidence="3 4">
    <name type="scientific">Amsacta moorei entomopoxvirus</name>
    <name type="common">AmEPV</name>
    <dbReference type="NCBI Taxonomy" id="28321"/>
    <lineage>
        <taxon>Viruses</taxon>
        <taxon>Varidnaviria</taxon>
        <taxon>Bamfordvirae</taxon>
        <taxon>Nucleocytoviricota</taxon>
        <taxon>Pokkesviricetes</taxon>
        <taxon>Chitovirales</taxon>
        <taxon>Poxviridae</taxon>
        <taxon>Entomopoxvirinae</taxon>
        <taxon>Betaentomopoxvirus</taxon>
    </lineage>
</organism>
<keyword evidence="2" id="KW-1133">Transmembrane helix</keyword>
<keyword evidence="1" id="KW-0175">Coiled coil</keyword>
<feature type="transmembrane region" description="Helical" evidence="2">
    <location>
        <begin position="6"/>
        <end position="26"/>
    </location>
</feature>
<evidence type="ECO:0000256" key="1">
    <source>
        <dbReference type="SAM" id="Coils"/>
    </source>
</evidence>
<dbReference type="GeneID" id="1494727"/>
<protein>
    <submittedName>
        <fullName evidence="3">AMV137</fullName>
    </submittedName>
</protein>
<evidence type="ECO:0000313" key="3">
    <source>
        <dbReference type="EMBL" id="AAG02843.1"/>
    </source>
</evidence>
<keyword evidence="4" id="KW-1185">Reference proteome</keyword>